<evidence type="ECO:0000259" key="1">
    <source>
        <dbReference type="Pfam" id="PF01593"/>
    </source>
</evidence>
<dbReference type="Gene3D" id="1.10.405.40">
    <property type="match status" value="1"/>
</dbReference>
<accession>A0A1R4JN66</accession>
<evidence type="ECO:0000313" key="3">
    <source>
        <dbReference type="Proteomes" id="UP000196230"/>
    </source>
</evidence>
<organism evidence="2 3">
    <name type="scientific">Micrococcus lylae</name>
    <dbReference type="NCBI Taxonomy" id="1273"/>
    <lineage>
        <taxon>Bacteria</taxon>
        <taxon>Bacillati</taxon>
        <taxon>Actinomycetota</taxon>
        <taxon>Actinomycetes</taxon>
        <taxon>Micrococcales</taxon>
        <taxon>Micrococcaceae</taxon>
        <taxon>Micrococcus</taxon>
    </lineage>
</organism>
<keyword evidence="2" id="KW-0560">Oxidoreductase</keyword>
<dbReference type="Pfam" id="PF01593">
    <property type="entry name" value="Amino_oxidase"/>
    <property type="match status" value="1"/>
</dbReference>
<dbReference type="PANTHER" id="PTHR10742:SF342">
    <property type="entry name" value="AMINE OXIDASE"/>
    <property type="match status" value="1"/>
</dbReference>
<proteinExistence type="predicted"/>
<evidence type="ECO:0000313" key="2">
    <source>
        <dbReference type="EMBL" id="SJN33245.1"/>
    </source>
</evidence>
<dbReference type="Gene3D" id="3.90.660.10">
    <property type="match status" value="1"/>
</dbReference>
<dbReference type="InterPro" id="IPR050281">
    <property type="entry name" value="Flavin_monoamine_oxidase"/>
</dbReference>
<dbReference type="EMBL" id="FUKP01000063">
    <property type="protein sequence ID" value="SJN33245.1"/>
    <property type="molecule type" value="Genomic_DNA"/>
</dbReference>
<name>A0A1R4JN66_9MICC</name>
<dbReference type="InterPro" id="IPR002937">
    <property type="entry name" value="Amino_oxidase"/>
</dbReference>
<dbReference type="SUPFAM" id="SSF51905">
    <property type="entry name" value="FAD/NAD(P)-binding domain"/>
    <property type="match status" value="1"/>
</dbReference>
<feature type="domain" description="Amine oxidase" evidence="1">
    <location>
        <begin position="103"/>
        <end position="577"/>
    </location>
</feature>
<dbReference type="EC" id="1.13.12.2" evidence="2"/>
<dbReference type="Gene3D" id="3.50.50.60">
    <property type="entry name" value="FAD/NAD(P)-binding domain"/>
    <property type="match status" value="1"/>
</dbReference>
<keyword evidence="2" id="KW-0503">Monooxygenase</keyword>
<protein>
    <submittedName>
        <fullName evidence="2">Lysine 2-monooxygenase</fullName>
        <ecNumber evidence="2">1.13.12.2</ecNumber>
    </submittedName>
</protein>
<dbReference type="GO" id="GO:0009063">
    <property type="term" value="P:amino acid catabolic process"/>
    <property type="evidence" value="ECO:0007669"/>
    <property type="project" value="TreeGrafter"/>
</dbReference>
<dbReference type="AlphaFoldDB" id="A0A1R4JN66"/>
<gene>
    <name evidence="2" type="ORF">FM125_09500</name>
</gene>
<reference evidence="2 3" key="1">
    <citation type="submission" date="2017-02" db="EMBL/GenBank/DDBJ databases">
        <authorList>
            <person name="Peterson S.W."/>
        </authorList>
    </citation>
    <scope>NUCLEOTIDE SEQUENCE [LARGE SCALE GENOMIC DNA]</scope>
    <source>
        <strain evidence="2 3">2B3F</strain>
    </source>
</reference>
<dbReference type="GO" id="GO:0050067">
    <property type="term" value="F:lysine 2-monooxygenase activity"/>
    <property type="evidence" value="ECO:0007669"/>
    <property type="project" value="UniProtKB-EC"/>
</dbReference>
<dbReference type="Proteomes" id="UP000196230">
    <property type="component" value="Unassembled WGS sequence"/>
</dbReference>
<dbReference type="GO" id="GO:0001716">
    <property type="term" value="F:L-amino-acid oxidase activity"/>
    <property type="evidence" value="ECO:0007669"/>
    <property type="project" value="TreeGrafter"/>
</dbReference>
<dbReference type="InterPro" id="IPR036188">
    <property type="entry name" value="FAD/NAD-bd_sf"/>
</dbReference>
<dbReference type="PANTHER" id="PTHR10742">
    <property type="entry name" value="FLAVIN MONOAMINE OXIDASE"/>
    <property type="match status" value="1"/>
</dbReference>
<sequence length="607" mass="66900">MDLRPLFHVGGCPECGPAATVLPTHPTCDRHHPLAAGTREADATTMTIFPAPTEDETTGERPVTIFGPDFPFGFDDWIAHPDGLGSIPEEAHGKEVAIIGAGLSGMVAAYELMSLGLRPVVYEATQIGGRLRTHRFPGDAGVTAELGGMRFPISGTSFFHYVDRLGLTHRPFPNPLTEAARSTVIDIGGETHYARTAEDLPESFTAISDAWAQALVEIGFPELQTAIRNRDTAELKRRWDAIVAEWDDRTFYDFIASSTAFKNLKFRDREVFGVVGFGTGGWDSDFPNSMLEILRVVLTNCDEDQRLVDGGVDQLPKGLWTLPARSTSPWPEGTTLASLHGGSTLPAVSAVKKDPAGRFTVTDRWGVARTHDAVLATCHSWLLTTEIDCDESLFSQDLWMALDRTRYMQSSKTFVMVDEPFWLEQDPQTGRDRMSMTLTDRLTRGTYLFDDGPGKPAAICLSYSWMSDSLKMLPHSVDRRVELALAALEKIYPDLDIRSHIVGEPVTVSWEDDPYFLGAFKGALPGHYRYNHRMYTHFMQQDLPEAERGIFLAGDDVSFTPAWAEGAVQTGLNAVWGVMTHFGGACHETNPGPGDVFADLAPVKLED</sequence>
<dbReference type="SUPFAM" id="SSF54373">
    <property type="entry name" value="FAD-linked reductases, C-terminal domain"/>
    <property type="match status" value="1"/>
</dbReference>